<accession>A0A1F7HJB5</accession>
<protein>
    <recommendedName>
        <fullName evidence="3">Class I SAM-dependent methyltransferase</fullName>
    </recommendedName>
</protein>
<dbReference type="Gene3D" id="3.40.50.150">
    <property type="entry name" value="Vaccinia Virus protein VP39"/>
    <property type="match status" value="1"/>
</dbReference>
<proteinExistence type="predicted"/>
<dbReference type="Proteomes" id="UP000178098">
    <property type="component" value="Unassembled WGS sequence"/>
</dbReference>
<dbReference type="InterPro" id="IPR029063">
    <property type="entry name" value="SAM-dependent_MTases_sf"/>
</dbReference>
<evidence type="ECO:0000313" key="2">
    <source>
        <dbReference type="Proteomes" id="UP000178098"/>
    </source>
</evidence>
<comment type="caution">
    <text evidence="1">The sequence shown here is derived from an EMBL/GenBank/DDBJ whole genome shotgun (WGS) entry which is preliminary data.</text>
</comment>
<name>A0A1F7HJB5_9BACT</name>
<gene>
    <name evidence="1" type="ORF">A3D08_03535</name>
</gene>
<evidence type="ECO:0000313" key="1">
    <source>
        <dbReference type="EMBL" id="OGK31175.1"/>
    </source>
</evidence>
<dbReference type="EMBL" id="MFZT01000028">
    <property type="protein sequence ID" value="OGK31175.1"/>
    <property type="molecule type" value="Genomic_DNA"/>
</dbReference>
<dbReference type="SUPFAM" id="SSF53335">
    <property type="entry name" value="S-adenosyl-L-methionine-dependent methyltransferases"/>
    <property type="match status" value="1"/>
</dbReference>
<reference evidence="1 2" key="1">
    <citation type="journal article" date="2016" name="Nat. Commun.">
        <title>Thousands of microbial genomes shed light on interconnected biogeochemical processes in an aquifer system.</title>
        <authorList>
            <person name="Anantharaman K."/>
            <person name="Brown C.T."/>
            <person name="Hug L.A."/>
            <person name="Sharon I."/>
            <person name="Castelle C.J."/>
            <person name="Probst A.J."/>
            <person name="Thomas B.C."/>
            <person name="Singh A."/>
            <person name="Wilkins M.J."/>
            <person name="Karaoz U."/>
            <person name="Brodie E.L."/>
            <person name="Williams K.H."/>
            <person name="Hubbard S.S."/>
            <person name="Banfield J.F."/>
        </authorList>
    </citation>
    <scope>NUCLEOTIDE SEQUENCE [LARGE SCALE GENOMIC DNA]</scope>
</reference>
<dbReference type="Pfam" id="PF13578">
    <property type="entry name" value="Methyltransf_24"/>
    <property type="match status" value="1"/>
</dbReference>
<sequence>MRPTNITRNIGGWLTEAEGHYLYETAKKVKKGNAIVEIGSWKGKSTICLGLGSRDGRGVKIVAIDPHTGNSEHRRRFGKVNTFAEFKRNIHKAGVSPYIESILDTSENASHTFYGRVGFIFIDGAHELKSVWSDWKLWFPKVIDNGIVAFHDTWHYPGPNFATAIILLTSHHVRHPRLVDTITCFEKVEKNFFLDRIQNTCFVLYRTLVGFWGAVKLSYSSRA</sequence>
<organism evidence="1 2">
    <name type="scientific">Candidatus Roizmanbacteria bacterium RIFCSPHIGHO2_02_FULL_43_11</name>
    <dbReference type="NCBI Taxonomy" id="1802043"/>
    <lineage>
        <taxon>Bacteria</taxon>
        <taxon>Candidatus Roizmaniibacteriota</taxon>
    </lineage>
</organism>
<dbReference type="AlphaFoldDB" id="A0A1F7HJB5"/>
<evidence type="ECO:0008006" key="3">
    <source>
        <dbReference type="Google" id="ProtNLM"/>
    </source>
</evidence>